<evidence type="ECO:0000256" key="1">
    <source>
        <dbReference type="ARBA" id="ARBA00004370"/>
    </source>
</evidence>
<dbReference type="Proteomes" id="UP001140949">
    <property type="component" value="Unassembled WGS sequence"/>
</dbReference>
<dbReference type="Gene3D" id="3.30.200.20">
    <property type="entry name" value="Phosphorylase Kinase, domain 1"/>
    <property type="match status" value="1"/>
</dbReference>
<proteinExistence type="predicted"/>
<dbReference type="AlphaFoldDB" id="A0AAX6DMF9"/>
<dbReference type="PANTHER" id="PTHR47985">
    <property type="entry name" value="OS07G0668900 PROTEIN"/>
    <property type="match status" value="1"/>
</dbReference>
<gene>
    <name evidence="5" type="ORF">M6B38_238960</name>
</gene>
<evidence type="ECO:0000313" key="5">
    <source>
        <dbReference type="EMBL" id="KAJ6792915.1"/>
    </source>
</evidence>
<keyword evidence="3" id="KW-0472">Membrane</keyword>
<reference evidence="5" key="2">
    <citation type="submission" date="2023-04" db="EMBL/GenBank/DDBJ databases">
        <authorList>
            <person name="Bruccoleri R.E."/>
            <person name="Oakeley E.J."/>
            <person name="Faust A.-M."/>
            <person name="Dessus-Babus S."/>
            <person name="Altorfer M."/>
            <person name="Burckhardt D."/>
            <person name="Oertli M."/>
            <person name="Naumann U."/>
            <person name="Petersen F."/>
            <person name="Wong J."/>
        </authorList>
    </citation>
    <scope>NUCLEOTIDE SEQUENCE</scope>
    <source>
        <strain evidence="5">GSM-AAB239-AS_SAM_17_03QT</strain>
        <tissue evidence="5">Leaf</tissue>
    </source>
</reference>
<dbReference type="InterPro" id="IPR011009">
    <property type="entry name" value="Kinase-like_dom_sf"/>
</dbReference>
<comment type="subcellular location">
    <subcellularLocation>
        <location evidence="1">Membrane</location>
    </subcellularLocation>
</comment>
<dbReference type="PANTHER" id="PTHR47985:SF52">
    <property type="entry name" value="OS02G0833000 PROTEIN"/>
    <property type="match status" value="1"/>
</dbReference>
<evidence type="ECO:0000313" key="6">
    <source>
        <dbReference type="Proteomes" id="UP001140949"/>
    </source>
</evidence>
<accession>A0AAX6DMF9</accession>
<name>A0AAX6DMF9_IRIPA</name>
<keyword evidence="5" id="KW-0808">Transferase</keyword>
<keyword evidence="6" id="KW-1185">Reference proteome</keyword>
<feature type="region of interest" description="Disordered" evidence="4">
    <location>
        <begin position="1"/>
        <end position="47"/>
    </location>
</feature>
<evidence type="ECO:0000256" key="3">
    <source>
        <dbReference type="ARBA" id="ARBA00023136"/>
    </source>
</evidence>
<dbReference type="GO" id="GO:0016020">
    <property type="term" value="C:membrane"/>
    <property type="evidence" value="ECO:0007669"/>
    <property type="project" value="UniProtKB-SubCell"/>
</dbReference>
<evidence type="ECO:0000256" key="4">
    <source>
        <dbReference type="SAM" id="MobiDB-lite"/>
    </source>
</evidence>
<comment type="caution">
    <text evidence="5">The sequence shown here is derived from an EMBL/GenBank/DDBJ whole genome shotgun (WGS) entry which is preliminary data.</text>
</comment>
<dbReference type="GO" id="GO:0004674">
    <property type="term" value="F:protein serine/threonine kinase activity"/>
    <property type="evidence" value="ECO:0007669"/>
    <property type="project" value="UniProtKB-KW"/>
</dbReference>
<dbReference type="EMBL" id="JANAVB010043317">
    <property type="protein sequence ID" value="KAJ6792915.1"/>
    <property type="molecule type" value="Genomic_DNA"/>
</dbReference>
<reference evidence="5" key="1">
    <citation type="journal article" date="2023" name="GigaByte">
        <title>Genome assembly of the bearded iris, Iris pallida Lam.</title>
        <authorList>
            <person name="Bruccoleri R.E."/>
            <person name="Oakeley E.J."/>
            <person name="Faust A.M.E."/>
            <person name="Altorfer M."/>
            <person name="Dessus-Babus S."/>
            <person name="Burckhardt D."/>
            <person name="Oertli M."/>
            <person name="Naumann U."/>
            <person name="Petersen F."/>
            <person name="Wong J."/>
        </authorList>
    </citation>
    <scope>NUCLEOTIDE SEQUENCE</scope>
    <source>
        <strain evidence="5">GSM-AAB239-AS_SAM_17_03QT</strain>
    </source>
</reference>
<sequence length="93" mass="10300">MGCFSCFQPRRRKETTSSRIEDSIAAGSSHRALPSSSTEQRKKPSPNNCAQAFYFRDLAAATRNFKESNLIGEGGFGRVYKGRLYSGQAKSRS</sequence>
<dbReference type="SUPFAM" id="SSF56112">
    <property type="entry name" value="Protein kinase-like (PK-like)"/>
    <property type="match status" value="1"/>
</dbReference>
<evidence type="ECO:0000256" key="2">
    <source>
        <dbReference type="ARBA" id="ARBA00022527"/>
    </source>
</evidence>
<organism evidence="5 6">
    <name type="scientific">Iris pallida</name>
    <name type="common">Sweet iris</name>
    <dbReference type="NCBI Taxonomy" id="29817"/>
    <lineage>
        <taxon>Eukaryota</taxon>
        <taxon>Viridiplantae</taxon>
        <taxon>Streptophyta</taxon>
        <taxon>Embryophyta</taxon>
        <taxon>Tracheophyta</taxon>
        <taxon>Spermatophyta</taxon>
        <taxon>Magnoliopsida</taxon>
        <taxon>Liliopsida</taxon>
        <taxon>Asparagales</taxon>
        <taxon>Iridaceae</taxon>
        <taxon>Iridoideae</taxon>
        <taxon>Irideae</taxon>
        <taxon>Iris</taxon>
    </lineage>
</organism>
<keyword evidence="2" id="KW-0723">Serine/threonine-protein kinase</keyword>
<protein>
    <submittedName>
        <fullName evidence="5">Serine/threonine-protein kinase PBL21</fullName>
    </submittedName>
</protein>
<keyword evidence="5" id="KW-0418">Kinase</keyword>